<evidence type="ECO:0000313" key="1">
    <source>
        <dbReference type="EMBL" id="AUB41313.1"/>
    </source>
</evidence>
<protein>
    <submittedName>
        <fullName evidence="1">Uncharacterized protein</fullName>
    </submittedName>
</protein>
<organism evidence="1 2">
    <name type="scientific">Nostoc flagelliforme CCNUN1</name>
    <dbReference type="NCBI Taxonomy" id="2038116"/>
    <lineage>
        <taxon>Bacteria</taxon>
        <taxon>Bacillati</taxon>
        <taxon>Cyanobacteriota</taxon>
        <taxon>Cyanophyceae</taxon>
        <taxon>Nostocales</taxon>
        <taxon>Nostocaceae</taxon>
        <taxon>Nostoc</taxon>
    </lineage>
</organism>
<dbReference type="EMBL" id="CP024785">
    <property type="protein sequence ID" value="AUB41313.1"/>
    <property type="molecule type" value="Genomic_DNA"/>
</dbReference>
<name>A0A2K8T132_9NOSO</name>
<dbReference type="Proteomes" id="UP000232003">
    <property type="component" value="Chromosome"/>
</dbReference>
<dbReference type="KEGG" id="nfl:COO91_07361"/>
<accession>A0A2K8T132</accession>
<dbReference type="AlphaFoldDB" id="A0A2K8T132"/>
<proteinExistence type="predicted"/>
<sequence>MKIVSIFNFFEPQKFCLQSLKPALGKILAVYSQNFAAKKL</sequence>
<evidence type="ECO:0000313" key="2">
    <source>
        <dbReference type="Proteomes" id="UP000232003"/>
    </source>
</evidence>
<reference evidence="1 2" key="1">
    <citation type="submission" date="2017-11" db="EMBL/GenBank/DDBJ databases">
        <title>Complete genome of a free-living desiccation-tolerant cyanobacterium and its photosynthetic adaptation to extreme terrestrial habitat.</title>
        <authorList>
            <person name="Shang J."/>
        </authorList>
    </citation>
    <scope>NUCLEOTIDE SEQUENCE [LARGE SCALE GENOMIC DNA]</scope>
    <source>
        <strain evidence="1 2">CCNUN1</strain>
    </source>
</reference>
<gene>
    <name evidence="1" type="ORF">COO91_07361</name>
</gene>
<keyword evidence="2" id="KW-1185">Reference proteome</keyword>